<dbReference type="PROSITE" id="PS00022">
    <property type="entry name" value="EGF_1"/>
    <property type="match status" value="2"/>
</dbReference>
<organism evidence="9 10">
    <name type="scientific">Dictyocaulus viviparus</name>
    <name type="common">Bovine lungworm</name>
    <dbReference type="NCBI Taxonomy" id="29172"/>
    <lineage>
        <taxon>Eukaryota</taxon>
        <taxon>Metazoa</taxon>
        <taxon>Ecdysozoa</taxon>
        <taxon>Nematoda</taxon>
        <taxon>Chromadorea</taxon>
        <taxon>Rhabditida</taxon>
        <taxon>Rhabditina</taxon>
        <taxon>Rhabditomorpha</taxon>
        <taxon>Strongyloidea</taxon>
        <taxon>Metastrongylidae</taxon>
        <taxon>Dictyocaulus</taxon>
    </lineage>
</organism>
<feature type="disulfide bond" evidence="2">
    <location>
        <begin position="212"/>
        <end position="221"/>
    </location>
</feature>
<dbReference type="PANTHER" id="PTHR46901:SF3">
    <property type="entry name" value="EGF-LIKE DOMAIN-CONTAINING PROTEIN"/>
    <property type="match status" value="1"/>
</dbReference>
<dbReference type="Gene3D" id="2.60.40.1210">
    <property type="entry name" value="Cellobiose dehydrogenase, cytochrome domain"/>
    <property type="match status" value="1"/>
</dbReference>
<dbReference type="SMART" id="SM00181">
    <property type="entry name" value="EGF"/>
    <property type="match status" value="5"/>
</dbReference>
<feature type="domain" description="DOMON" evidence="8">
    <location>
        <begin position="886"/>
        <end position="1006"/>
    </location>
</feature>
<dbReference type="SUPFAM" id="SSF57567">
    <property type="entry name" value="Serine protease inhibitors"/>
    <property type="match status" value="3"/>
</dbReference>
<evidence type="ECO:0000256" key="1">
    <source>
        <dbReference type="ARBA" id="ARBA00022900"/>
    </source>
</evidence>
<evidence type="ECO:0000256" key="5">
    <source>
        <dbReference type="SAM" id="SignalP"/>
    </source>
</evidence>
<keyword evidence="5" id="KW-0732">Signal</keyword>
<dbReference type="SUPFAM" id="SSF49344">
    <property type="entry name" value="CBD9-like"/>
    <property type="match status" value="1"/>
</dbReference>
<reference evidence="9 10" key="1">
    <citation type="submission" date="2013-11" db="EMBL/GenBank/DDBJ databases">
        <title>Draft genome of the bovine lungworm Dictyocaulus viviparus.</title>
        <authorList>
            <person name="Mitreva M."/>
        </authorList>
    </citation>
    <scope>NUCLEOTIDE SEQUENCE [LARGE SCALE GENOMIC DNA]</scope>
    <source>
        <strain evidence="9 10">HannoverDv2000</strain>
    </source>
</reference>
<dbReference type="CDD" id="cd19941">
    <property type="entry name" value="TIL"/>
    <property type="match status" value="3"/>
</dbReference>
<dbReference type="PROSITE" id="PS50024">
    <property type="entry name" value="SEA"/>
    <property type="match status" value="1"/>
</dbReference>
<dbReference type="InterPro" id="IPR002919">
    <property type="entry name" value="TIL_dom"/>
</dbReference>
<dbReference type="InterPro" id="IPR036364">
    <property type="entry name" value="SEA_dom_sf"/>
</dbReference>
<evidence type="ECO:0000259" key="7">
    <source>
        <dbReference type="PROSITE" id="PS50026"/>
    </source>
</evidence>
<reference evidence="10" key="2">
    <citation type="journal article" date="2016" name="Sci. Rep.">
        <title>Dictyocaulus viviparus genome, variome and transcriptome elucidate lungworm biology and support future intervention.</title>
        <authorList>
            <person name="McNulty S.N."/>
            <person name="Strube C."/>
            <person name="Rosa B.A."/>
            <person name="Martin J.C."/>
            <person name="Tyagi R."/>
            <person name="Choi Y.J."/>
            <person name="Wang Q."/>
            <person name="Hallsworth Pepin K."/>
            <person name="Zhang X."/>
            <person name="Ozersky P."/>
            <person name="Wilson R.K."/>
            <person name="Sternberg P.W."/>
            <person name="Gasser R.B."/>
            <person name="Mitreva M."/>
        </authorList>
    </citation>
    <scope>NUCLEOTIDE SEQUENCE [LARGE SCALE GENOMIC DNA]</scope>
    <source>
        <strain evidence="10">HannoverDv2000</strain>
    </source>
</reference>
<dbReference type="InterPro" id="IPR036084">
    <property type="entry name" value="Ser_inhib-like_sf"/>
</dbReference>
<keyword evidence="2" id="KW-1015">Disulfide bond</keyword>
<dbReference type="InterPro" id="IPR000742">
    <property type="entry name" value="EGF"/>
</dbReference>
<dbReference type="PROSITE" id="PS50026">
    <property type="entry name" value="EGF_3"/>
    <property type="match status" value="1"/>
</dbReference>
<dbReference type="SMART" id="SM00664">
    <property type="entry name" value="DoH"/>
    <property type="match status" value="4"/>
</dbReference>
<dbReference type="OrthoDB" id="188511at2759"/>
<feature type="domain" description="DOMON" evidence="8">
    <location>
        <begin position="1087"/>
        <end position="1203"/>
    </location>
</feature>
<feature type="region of interest" description="Disordered" evidence="3">
    <location>
        <begin position="1477"/>
        <end position="1571"/>
    </location>
</feature>
<evidence type="ECO:0000313" key="10">
    <source>
        <dbReference type="Proteomes" id="UP000053766"/>
    </source>
</evidence>
<feature type="compositionally biased region" description="Low complexity" evidence="3">
    <location>
        <begin position="1481"/>
        <end position="1495"/>
    </location>
</feature>
<dbReference type="InterPro" id="IPR045266">
    <property type="entry name" value="DOH_DOMON"/>
</dbReference>
<evidence type="ECO:0000256" key="2">
    <source>
        <dbReference type="PROSITE-ProRule" id="PRU00076"/>
    </source>
</evidence>
<feature type="disulfide bond" evidence="2">
    <location>
        <begin position="193"/>
        <end position="210"/>
    </location>
</feature>
<comment type="caution">
    <text evidence="2">Lacks conserved residue(s) required for the propagation of feature annotation.</text>
</comment>
<dbReference type="PANTHER" id="PTHR46901">
    <property type="entry name" value="GH04942P"/>
    <property type="match status" value="1"/>
</dbReference>
<keyword evidence="4" id="KW-0812">Transmembrane</keyword>
<keyword evidence="10" id="KW-1185">Reference proteome</keyword>
<dbReference type="Gene3D" id="2.10.25.10">
    <property type="entry name" value="Laminin"/>
    <property type="match status" value="3"/>
</dbReference>
<feature type="transmembrane region" description="Helical" evidence="4">
    <location>
        <begin position="1419"/>
        <end position="1441"/>
    </location>
</feature>
<dbReference type="SUPFAM" id="SSF82671">
    <property type="entry name" value="SEA domain"/>
    <property type="match status" value="1"/>
</dbReference>
<name>A0A0D8XY29_DICVI</name>
<feature type="domain" description="EGF-like" evidence="7">
    <location>
        <begin position="183"/>
        <end position="222"/>
    </location>
</feature>
<evidence type="ECO:0000259" key="8">
    <source>
        <dbReference type="PROSITE" id="PS50836"/>
    </source>
</evidence>
<keyword evidence="4" id="KW-1133">Transmembrane helix</keyword>
<dbReference type="STRING" id="29172.A0A0D8XY29"/>
<dbReference type="EMBL" id="KN716315">
    <property type="protein sequence ID" value="KJH47256.1"/>
    <property type="molecule type" value="Genomic_DNA"/>
</dbReference>
<dbReference type="CDD" id="cd09631">
    <property type="entry name" value="DOMON_DOH"/>
    <property type="match status" value="4"/>
</dbReference>
<accession>A0A0D8XY29</accession>
<feature type="chain" id="PRO_5002336055" evidence="5">
    <location>
        <begin position="22"/>
        <end position="1571"/>
    </location>
</feature>
<evidence type="ECO:0000256" key="4">
    <source>
        <dbReference type="SAM" id="Phobius"/>
    </source>
</evidence>
<feature type="signal peptide" evidence="5">
    <location>
        <begin position="1"/>
        <end position="21"/>
    </location>
</feature>
<feature type="domain" description="DOMON" evidence="8">
    <location>
        <begin position="557"/>
        <end position="678"/>
    </location>
</feature>
<dbReference type="InterPro" id="IPR005018">
    <property type="entry name" value="DOMON_domain"/>
</dbReference>
<keyword evidence="1" id="KW-0646">Protease inhibitor</keyword>
<dbReference type="Pfam" id="PF03351">
    <property type="entry name" value="DOMON"/>
    <property type="match status" value="4"/>
</dbReference>
<evidence type="ECO:0000256" key="3">
    <source>
        <dbReference type="SAM" id="MobiDB-lite"/>
    </source>
</evidence>
<sequence length="1571" mass="175491">MPWWALFVVLLLVVVVERCTGHVRLTFPPARYPDSDYYSSYNSKPPCGVSKPPLGAGLRTFLKTGSTIDLQWSSAIPHMGGIRVEVLNSVDEPIAIFTNFPDPYNITETEKRISLPPGFECSDCAIRITRQATEYGNDYFFYSCADVNILKEIPDGDTCLSRGTRKNGICHCEENFFGDYCQFKAECSNDDECGVNGLCHTSTTGDERQCFCPGGRFGEKCQRESTTIRSASEFDETLYNLKEVEDNKIYWRILNDEIEMVLRYPGESWVAIGWKPQHAVCPELPAQLELPDDDCGPNEQWTSCPEMSRDCEPSCDWTRFPETIPNCPRSCGAARCVCKEGFVRMNNDDGTCVPFEFCDKEAQPSCPTNSTWAKCGVACEPSCANMYDTAPCPATCEKSACTCADNYVRHEGKCIYWGDCPDFRPTDLDSHFHEEVNTKDITNIHQAPAVTVDIPLQTRTNPPRTSPPRTTTKPSLENLTCAVNETIAECGRVCEADCVSIFTRADCDECGTPACTCMQGYARNPQGVCVYWGDCPIDVGGDVCYGDFRFPTGCTDCDYKLSWNYVDESDEIEFSLETKLQSNSWTGLGLSKDGSMITNVDMLVVKSVDGVLSLHDMFTNDNGILTEDPQQDLYTPNVIGTHANGILRAQFMRKRNTEDKNDISYHNECWKMIFPVYGGKLDENENITADIDTPLVSEKEVCIRSCREQKKDSDNSICENSYRYPANCTGDECEYIASWIYDSTKDDVRFEISSRNIGRWTGIGFSKDGQMTNSDIYTGWVFEGKAFVTDRFAYGRQLPAIDPADRNNIYDIGGKIEDETQTFWFRRAVHSKDLLTDFPLDQCWHFMFPIGGGRVLARKSSDFTNPRTPIGYHDLYQPRISEKKICICDTEGKRISERTRIRREAVIVTSTPNQKSLTPRKPNAMECTDIVVGSVLDGRGRVKDFYTPSKATPRPDSTFGGSDSLTAASAFREDGVTTVVFRRKLKAADKWDYSIDGPMTVIWAKGANPNNYQHTTGGAPIQADPKFFTKDSFKYHGRNQRGVLTIDFLQEAKKEKLIHGLHIDASTCSGSYTFPPDCSARGASKKCQYVIKWISDGEVARFNVKALIKAAQWIAIGFSSNGAMNGSDVIVIRVEPEKQVTITDQFVSNNERPVVDEQQDIFDVETSWDGDVLVANFSRELYSEDKYDIDLRKCVHLLFTPTANTIEPNGEIKKYEQPPISSETKVCLNTCSVIPLKTTEVVPQSTTRAIKQTTTTKPKRPIETSSRTTTKVLMPPVIKAPPPFVVFEPTEPIKNRYRLRVRILNKDYTPELSDPQTEYYQSFTKSVTSAINDLLAKRWKGMKVSSILGYYKGSVIAEFEVVSIDDVPRPIEIKSLLEENAIRGTIGDLIIEPSTIKASLNVSDTKDDDVREKAYVRNLVIIAGSSLLLIFAVLCTCCLLCRDSYPVQHTAPYFYGNGAAKTPAGFDNAAFHNHQRHYSQATTASTKPSATPPSTNEVDGPPGGIGETTYHEWYSKVGSKPASQQHEEAVAVTRPPSATPYVSYPSDPSGYYTLGGEHRSGSTSKHLRSPF</sequence>
<gene>
    <name evidence="9" type="ORF">DICVIV_06657</name>
</gene>
<keyword evidence="2" id="KW-0245">EGF-like domain</keyword>
<dbReference type="Pfam" id="PF01390">
    <property type="entry name" value="SEA"/>
    <property type="match status" value="1"/>
</dbReference>
<dbReference type="Pfam" id="PF01826">
    <property type="entry name" value="TIL"/>
    <property type="match status" value="3"/>
</dbReference>
<protein>
    <submittedName>
        <fullName evidence="9">DOMON domain protein</fullName>
    </submittedName>
</protein>
<dbReference type="GO" id="GO:0004867">
    <property type="term" value="F:serine-type endopeptidase inhibitor activity"/>
    <property type="evidence" value="ECO:0007669"/>
    <property type="project" value="UniProtKB-KW"/>
</dbReference>
<keyword evidence="4" id="KW-0472">Membrane</keyword>
<feature type="domain" description="DOMON" evidence="8">
    <location>
        <begin position="733"/>
        <end position="853"/>
    </location>
</feature>
<dbReference type="Proteomes" id="UP000053766">
    <property type="component" value="Unassembled WGS sequence"/>
</dbReference>
<feature type="domain" description="SEA" evidence="6">
    <location>
        <begin position="1293"/>
        <end position="1403"/>
    </location>
</feature>
<proteinExistence type="predicted"/>
<evidence type="ECO:0000259" key="6">
    <source>
        <dbReference type="PROSITE" id="PS50024"/>
    </source>
</evidence>
<evidence type="ECO:0000313" key="9">
    <source>
        <dbReference type="EMBL" id="KJH47256.1"/>
    </source>
</evidence>
<dbReference type="PROSITE" id="PS50836">
    <property type="entry name" value="DOMON"/>
    <property type="match status" value="4"/>
</dbReference>
<dbReference type="InterPro" id="IPR000082">
    <property type="entry name" value="SEA_dom"/>
</dbReference>
<keyword evidence="1" id="KW-0722">Serine protease inhibitor</keyword>